<name>A0A402AE19_9CHLR</name>
<accession>A0A402AE19</accession>
<dbReference type="RefSeq" id="WP_126549050.1">
    <property type="nucleotide sequence ID" value="NZ_BIFS01000001.1"/>
</dbReference>
<keyword evidence="1" id="KW-0472">Membrane</keyword>
<dbReference type="EMBL" id="BIFS01000001">
    <property type="protein sequence ID" value="GCE17349.1"/>
    <property type="molecule type" value="Genomic_DNA"/>
</dbReference>
<keyword evidence="1" id="KW-1133">Transmembrane helix</keyword>
<proteinExistence type="predicted"/>
<feature type="transmembrane region" description="Helical" evidence="1">
    <location>
        <begin position="48"/>
        <end position="68"/>
    </location>
</feature>
<dbReference type="AlphaFoldDB" id="A0A402AE19"/>
<organism evidence="2 3">
    <name type="scientific">Dictyobacter kobayashii</name>
    <dbReference type="NCBI Taxonomy" id="2014872"/>
    <lineage>
        <taxon>Bacteria</taxon>
        <taxon>Bacillati</taxon>
        <taxon>Chloroflexota</taxon>
        <taxon>Ktedonobacteria</taxon>
        <taxon>Ktedonobacterales</taxon>
        <taxon>Dictyobacteraceae</taxon>
        <taxon>Dictyobacter</taxon>
    </lineage>
</organism>
<gene>
    <name evidence="2" type="ORF">KDK_11490</name>
</gene>
<dbReference type="OrthoDB" id="166469at2"/>
<keyword evidence="1" id="KW-0812">Transmembrane</keyword>
<sequence>MSFLSNPLFTLILWTAVVILFALIILIRIFRTPQERRRQVTLETIPTILGFVVIMMLIFFFPGIFAYMHGLIVHKH</sequence>
<dbReference type="Proteomes" id="UP000287188">
    <property type="component" value="Unassembled WGS sequence"/>
</dbReference>
<comment type="caution">
    <text evidence="2">The sequence shown here is derived from an EMBL/GenBank/DDBJ whole genome shotgun (WGS) entry which is preliminary data.</text>
</comment>
<keyword evidence="3" id="KW-1185">Reference proteome</keyword>
<evidence type="ECO:0000313" key="2">
    <source>
        <dbReference type="EMBL" id="GCE17349.1"/>
    </source>
</evidence>
<evidence type="ECO:0000313" key="3">
    <source>
        <dbReference type="Proteomes" id="UP000287188"/>
    </source>
</evidence>
<evidence type="ECO:0000256" key="1">
    <source>
        <dbReference type="SAM" id="Phobius"/>
    </source>
</evidence>
<protein>
    <submittedName>
        <fullName evidence="2">Uncharacterized protein</fullName>
    </submittedName>
</protein>
<reference evidence="3" key="1">
    <citation type="submission" date="2018-12" db="EMBL/GenBank/DDBJ databases">
        <title>Tengunoibacter tsumagoiensis gen. nov., sp. nov., Dictyobacter kobayashii sp. nov., D. alpinus sp. nov., and D. joshuensis sp. nov. and description of Dictyobacteraceae fam. nov. within the order Ktedonobacterales isolated from Tengu-no-mugimeshi.</title>
        <authorList>
            <person name="Wang C.M."/>
            <person name="Zheng Y."/>
            <person name="Sakai Y."/>
            <person name="Toyoda A."/>
            <person name="Minakuchi Y."/>
            <person name="Abe K."/>
            <person name="Yokota A."/>
            <person name="Yabe S."/>
        </authorList>
    </citation>
    <scope>NUCLEOTIDE SEQUENCE [LARGE SCALE GENOMIC DNA]</scope>
    <source>
        <strain evidence="3">Uno11</strain>
    </source>
</reference>
<feature type="transmembrane region" description="Helical" evidence="1">
    <location>
        <begin position="6"/>
        <end position="27"/>
    </location>
</feature>